<evidence type="ECO:0008006" key="4">
    <source>
        <dbReference type="Google" id="ProtNLM"/>
    </source>
</evidence>
<feature type="coiled-coil region" evidence="1">
    <location>
        <begin position="71"/>
        <end position="98"/>
    </location>
</feature>
<evidence type="ECO:0000256" key="1">
    <source>
        <dbReference type="SAM" id="Coils"/>
    </source>
</evidence>
<dbReference type="Proteomes" id="UP001357437">
    <property type="component" value="Unassembled WGS sequence"/>
</dbReference>
<dbReference type="RefSeq" id="WP_164529700.1">
    <property type="nucleotide sequence ID" value="NZ_CP043398.1"/>
</dbReference>
<evidence type="ECO:0000313" key="2">
    <source>
        <dbReference type="EMBL" id="MEC3938557.1"/>
    </source>
</evidence>
<name>A0ABU6IAE2_9ENTR</name>
<keyword evidence="1" id="KW-0175">Coiled coil</keyword>
<dbReference type="EMBL" id="JAYMCU010000052">
    <property type="protein sequence ID" value="MEC3938557.1"/>
    <property type="molecule type" value="Genomic_DNA"/>
</dbReference>
<evidence type="ECO:0000313" key="3">
    <source>
        <dbReference type="Proteomes" id="UP001357437"/>
    </source>
</evidence>
<comment type="caution">
    <text evidence="2">The sequence shown here is derived from an EMBL/GenBank/DDBJ whole genome shotgun (WGS) entry which is preliminary data.</text>
</comment>
<gene>
    <name evidence="2" type="ORF">VOF76_20565</name>
</gene>
<accession>A0ABU6IAE2</accession>
<sequence>MLDVKTKLEKALEALKKEKKKINPSAVEKRAGVANGSLKNHPVLREIVLIEKNKYRQSKNDAAPVVKNRRNTVEKKRYEELEARNNRLKLENSQFQAEMKTMADSIAQLTWELHRYKTATRKDSSNVRTIKK</sequence>
<reference evidence="2 3" key="1">
    <citation type="submission" date="2024-01" db="EMBL/GenBank/DDBJ databases">
        <title>Comparative Genomics of Leclercia adecarboxylata Strains Isolated from Several Sources.</title>
        <authorList>
            <person name="Yescas-Zazueta V."/>
            <person name="Balbuena-Alonso M.G."/>
            <person name="Valencia D."/>
            <person name="Mendez-Pfeiffer P.A."/>
            <person name="Ballesteros-Monrreal M.G."/>
            <person name="Rocha-Gracia R.D.C."/>
            <person name="Barrios-Villa E."/>
        </authorList>
    </citation>
    <scope>NUCLEOTIDE SEQUENCE [LARGE SCALE GENOMIC DNA]</scope>
    <source>
        <strain evidence="2 3">33MEM</strain>
    </source>
</reference>
<keyword evidence="3" id="KW-1185">Reference proteome</keyword>
<organism evidence="2 3">
    <name type="scientific">Leclercia adecarboxylata</name>
    <dbReference type="NCBI Taxonomy" id="83655"/>
    <lineage>
        <taxon>Bacteria</taxon>
        <taxon>Pseudomonadati</taxon>
        <taxon>Pseudomonadota</taxon>
        <taxon>Gammaproteobacteria</taxon>
        <taxon>Enterobacterales</taxon>
        <taxon>Enterobacteriaceae</taxon>
        <taxon>Leclercia</taxon>
    </lineage>
</organism>
<proteinExistence type="predicted"/>
<protein>
    <recommendedName>
        <fullName evidence="4">BZIP domain-containing protein</fullName>
    </recommendedName>
</protein>